<evidence type="ECO:0000256" key="5">
    <source>
        <dbReference type="SAM" id="MobiDB-lite"/>
    </source>
</evidence>
<protein>
    <recommendedName>
        <fullName evidence="6">MYND-type domain-containing protein</fullName>
    </recommendedName>
</protein>
<dbReference type="PROSITE" id="PS50865">
    <property type="entry name" value="ZF_MYND_2"/>
    <property type="match status" value="1"/>
</dbReference>
<sequence>MEPTAATLVWMFQRYASGQHSDATFMLPGDLSMVLDVQLQAAGSEGIAAHLQVLLDLADAVAAFSARMATEIEADLAGFTQRGARQLNLLRQAVTVNTTRVAVCWQCGFGRRMLLRYVLPACGGRDADVQRVLAAGAVLLTAGDVLAALAPSRLQPHPPDWQFQVMAFDGCLSNSLFSMAEALDSAHSLPPQLEAPATLLAWMHLRESHSLDGLFLCLAALGKAHQRLPAHVAAVCADLALAADLALLTQQAYAALPAWRMREQAGELAWSKLLEWATAWPSLRWGGEQLAPATAARLASASAAVLQGEAERLPRLALPRTAKGALKWQRVLEAVASQVAFLAQPGMAGSRGSRGSSSGIDWRELFMAVVPTGAPVARFAAALAGGQPPAAALQGGGVGAALATALADWAKAVQQAGIKLSKSNSRAARYLRREAEQAAIDLGASLVHLTAGLPALAAALGPLSGMRVLQALEGTATAMRSCIYDEEDAFWSVSDDRMPPLMSACCKLTHALAGWSAADLQAAGLAAAANGQQLKAAGDGQQHAAANGQQLAVAADGEQRGGRLHANATAALSGALVHLIKVQILALACWAPHPDEPDDDDWHNDWDPPPETKAERAERWDTDMVCCLLQATAAIAATGMPRADIPATLEAASPYYWREAAAAAEQQPAAAAEKQPTAAVDRRQREDAVLRMLAGRLHGPAARQHLPALLQRLLPAEGSIDVSGDSDALPQAQRLPLEAELLQAHALDPERRQCANVRCPTLPSSGNPTDLQEGKGKRCGGCKTLRYCGTGCSHADWQAGHRRVCKQLAAERQAAKQAAAGQGGTQ</sequence>
<evidence type="ECO:0000256" key="3">
    <source>
        <dbReference type="ARBA" id="ARBA00022833"/>
    </source>
</evidence>
<dbReference type="EMBL" id="JADXDR010000260">
    <property type="protein sequence ID" value="KAI7835480.1"/>
    <property type="molecule type" value="Genomic_DNA"/>
</dbReference>
<gene>
    <name evidence="7" type="ORF">COHA_010624</name>
</gene>
<keyword evidence="8" id="KW-1185">Reference proteome</keyword>
<keyword evidence="1" id="KW-0479">Metal-binding</keyword>
<feature type="compositionally biased region" description="Basic and acidic residues" evidence="5">
    <location>
        <begin position="603"/>
        <end position="617"/>
    </location>
</feature>
<dbReference type="Pfam" id="PF01753">
    <property type="entry name" value="zf-MYND"/>
    <property type="match status" value="1"/>
</dbReference>
<dbReference type="SUPFAM" id="SSF144232">
    <property type="entry name" value="HIT/MYND zinc finger-like"/>
    <property type="match status" value="1"/>
</dbReference>
<feature type="domain" description="MYND-type" evidence="6">
    <location>
        <begin position="756"/>
        <end position="805"/>
    </location>
</feature>
<organism evidence="7 8">
    <name type="scientific">Chlorella ohadii</name>
    <dbReference type="NCBI Taxonomy" id="2649997"/>
    <lineage>
        <taxon>Eukaryota</taxon>
        <taxon>Viridiplantae</taxon>
        <taxon>Chlorophyta</taxon>
        <taxon>core chlorophytes</taxon>
        <taxon>Trebouxiophyceae</taxon>
        <taxon>Chlorellales</taxon>
        <taxon>Chlorellaceae</taxon>
        <taxon>Chlorella clade</taxon>
        <taxon>Chlorella</taxon>
    </lineage>
</organism>
<comment type="caution">
    <text evidence="7">The sequence shown here is derived from an EMBL/GenBank/DDBJ whole genome shotgun (WGS) entry which is preliminary data.</text>
</comment>
<keyword evidence="2 4" id="KW-0863">Zinc-finger</keyword>
<dbReference type="AlphaFoldDB" id="A0AAD5DCI5"/>
<evidence type="ECO:0000259" key="6">
    <source>
        <dbReference type="PROSITE" id="PS50865"/>
    </source>
</evidence>
<evidence type="ECO:0000313" key="8">
    <source>
        <dbReference type="Proteomes" id="UP001205105"/>
    </source>
</evidence>
<dbReference type="GO" id="GO:0008270">
    <property type="term" value="F:zinc ion binding"/>
    <property type="evidence" value="ECO:0007669"/>
    <property type="project" value="UniProtKB-KW"/>
</dbReference>
<evidence type="ECO:0000313" key="7">
    <source>
        <dbReference type="EMBL" id="KAI7835480.1"/>
    </source>
</evidence>
<evidence type="ECO:0000256" key="2">
    <source>
        <dbReference type="ARBA" id="ARBA00022771"/>
    </source>
</evidence>
<accession>A0AAD5DCI5</accession>
<feature type="region of interest" description="Disordered" evidence="5">
    <location>
        <begin position="596"/>
        <end position="617"/>
    </location>
</feature>
<dbReference type="InterPro" id="IPR002893">
    <property type="entry name" value="Znf_MYND"/>
</dbReference>
<keyword evidence="3" id="KW-0862">Zinc</keyword>
<name>A0AAD5DCI5_9CHLO</name>
<reference evidence="7" key="1">
    <citation type="submission" date="2020-11" db="EMBL/GenBank/DDBJ databases">
        <title>Chlorella ohadii genome sequencing and assembly.</title>
        <authorList>
            <person name="Murik O."/>
            <person name="Treves H."/>
            <person name="Kedem I."/>
            <person name="Shotland Y."/>
            <person name="Kaplan A."/>
        </authorList>
    </citation>
    <scope>NUCLEOTIDE SEQUENCE</scope>
    <source>
        <strain evidence="7">1</strain>
    </source>
</reference>
<evidence type="ECO:0000256" key="4">
    <source>
        <dbReference type="PROSITE-ProRule" id="PRU00134"/>
    </source>
</evidence>
<dbReference type="Gene3D" id="6.10.140.2220">
    <property type="match status" value="1"/>
</dbReference>
<evidence type="ECO:0000256" key="1">
    <source>
        <dbReference type="ARBA" id="ARBA00022723"/>
    </source>
</evidence>
<dbReference type="Proteomes" id="UP001205105">
    <property type="component" value="Unassembled WGS sequence"/>
</dbReference>
<proteinExistence type="predicted"/>